<evidence type="ECO:0000313" key="3">
    <source>
        <dbReference type="Proteomes" id="UP000299102"/>
    </source>
</evidence>
<protein>
    <submittedName>
        <fullName evidence="2">Uncharacterized protein</fullName>
    </submittedName>
</protein>
<name>A0A4C1YHH4_EUMVA</name>
<keyword evidence="3" id="KW-1185">Reference proteome</keyword>
<accession>A0A4C1YHH4</accession>
<proteinExistence type="predicted"/>
<organism evidence="2 3">
    <name type="scientific">Eumeta variegata</name>
    <name type="common">Bagworm moth</name>
    <name type="synonym">Eumeta japonica</name>
    <dbReference type="NCBI Taxonomy" id="151549"/>
    <lineage>
        <taxon>Eukaryota</taxon>
        <taxon>Metazoa</taxon>
        <taxon>Ecdysozoa</taxon>
        <taxon>Arthropoda</taxon>
        <taxon>Hexapoda</taxon>
        <taxon>Insecta</taxon>
        <taxon>Pterygota</taxon>
        <taxon>Neoptera</taxon>
        <taxon>Endopterygota</taxon>
        <taxon>Lepidoptera</taxon>
        <taxon>Glossata</taxon>
        <taxon>Ditrysia</taxon>
        <taxon>Tineoidea</taxon>
        <taxon>Psychidae</taxon>
        <taxon>Oiketicinae</taxon>
        <taxon>Eumeta</taxon>
    </lineage>
</organism>
<evidence type="ECO:0000313" key="2">
    <source>
        <dbReference type="EMBL" id="GBP73877.1"/>
    </source>
</evidence>
<sequence length="88" mass="9869">MAPPTRWRTEYGNRTLTSLCLAKLVEATFQSHPFSQDIKSRPRTVPATKSTPTVHKRCGPTIQEQPLAVGYRLITLRVPSPITLRSPL</sequence>
<dbReference type="EMBL" id="BGZK01001190">
    <property type="protein sequence ID" value="GBP73877.1"/>
    <property type="molecule type" value="Genomic_DNA"/>
</dbReference>
<comment type="caution">
    <text evidence="2">The sequence shown here is derived from an EMBL/GenBank/DDBJ whole genome shotgun (WGS) entry which is preliminary data.</text>
</comment>
<gene>
    <name evidence="2" type="ORF">EVAR_82706_1</name>
</gene>
<reference evidence="2 3" key="1">
    <citation type="journal article" date="2019" name="Commun. Biol.">
        <title>The bagworm genome reveals a unique fibroin gene that provides high tensile strength.</title>
        <authorList>
            <person name="Kono N."/>
            <person name="Nakamura H."/>
            <person name="Ohtoshi R."/>
            <person name="Tomita M."/>
            <person name="Numata K."/>
            <person name="Arakawa K."/>
        </authorList>
    </citation>
    <scope>NUCLEOTIDE SEQUENCE [LARGE SCALE GENOMIC DNA]</scope>
</reference>
<dbReference type="AlphaFoldDB" id="A0A4C1YHH4"/>
<evidence type="ECO:0000256" key="1">
    <source>
        <dbReference type="SAM" id="MobiDB-lite"/>
    </source>
</evidence>
<dbReference type="Proteomes" id="UP000299102">
    <property type="component" value="Unassembled WGS sequence"/>
</dbReference>
<feature type="region of interest" description="Disordered" evidence="1">
    <location>
        <begin position="35"/>
        <end position="58"/>
    </location>
</feature>